<feature type="region of interest" description="Disordered" evidence="2">
    <location>
        <begin position="43"/>
        <end position="83"/>
    </location>
</feature>
<comment type="similarity">
    <text evidence="1">Belongs to the monovalent cation:proton antiporter 1 (CPA1) transporter (TC 2.A.36) family.</text>
</comment>
<proteinExistence type="inferred from homology"/>
<evidence type="ECO:0000256" key="3">
    <source>
        <dbReference type="SAM" id="Phobius"/>
    </source>
</evidence>
<protein>
    <submittedName>
        <fullName evidence="4">Sodium/hydrogen exchanger-like domain-containing protein 1</fullName>
    </submittedName>
</protein>
<name>G5BXA8_HETGA</name>
<dbReference type="GO" id="GO:0098662">
    <property type="term" value="P:inorganic cation transmembrane transport"/>
    <property type="evidence" value="ECO:0007669"/>
    <property type="project" value="TreeGrafter"/>
</dbReference>
<keyword evidence="3" id="KW-0472">Membrane</keyword>
<dbReference type="AlphaFoldDB" id="G5BXA8"/>
<evidence type="ECO:0000313" key="5">
    <source>
        <dbReference type="Proteomes" id="UP000006813"/>
    </source>
</evidence>
<reference evidence="4 5" key="1">
    <citation type="journal article" date="2011" name="Nature">
        <title>Genome sequencing reveals insights into physiology and longevity of the naked mole rat.</title>
        <authorList>
            <person name="Kim E.B."/>
            <person name="Fang X."/>
            <person name="Fushan A.A."/>
            <person name="Huang Z."/>
            <person name="Lobanov A.V."/>
            <person name="Han L."/>
            <person name="Marino S.M."/>
            <person name="Sun X."/>
            <person name="Turanov A.A."/>
            <person name="Yang P."/>
            <person name="Yim S.H."/>
            <person name="Zhao X."/>
            <person name="Kasaikina M.V."/>
            <person name="Stoletzki N."/>
            <person name="Peng C."/>
            <person name="Polak P."/>
            <person name="Xiong Z."/>
            <person name="Kiezun A."/>
            <person name="Zhu Y."/>
            <person name="Chen Y."/>
            <person name="Kryukov G.V."/>
            <person name="Zhang Q."/>
            <person name="Peshkin L."/>
            <person name="Yang L."/>
            <person name="Bronson R.T."/>
            <person name="Buffenstein R."/>
            <person name="Wang B."/>
            <person name="Han C."/>
            <person name="Li Q."/>
            <person name="Chen L."/>
            <person name="Zhao W."/>
            <person name="Sunyaev S.R."/>
            <person name="Park T.J."/>
            <person name="Zhang G."/>
            <person name="Wang J."/>
            <person name="Gladyshev V.N."/>
        </authorList>
    </citation>
    <scope>NUCLEOTIDE SEQUENCE [LARGE SCALE GENOMIC DNA]</scope>
</reference>
<evidence type="ECO:0000256" key="2">
    <source>
        <dbReference type="SAM" id="MobiDB-lite"/>
    </source>
</evidence>
<keyword evidence="3" id="KW-0812">Transmembrane</keyword>
<feature type="transmembrane region" description="Helical" evidence="3">
    <location>
        <begin position="312"/>
        <end position="333"/>
    </location>
</feature>
<dbReference type="PANTHER" id="PTHR31102:SF5">
    <property type="entry name" value="SLC9B1-LIKE PROTEIN SLC9B1P1-RELATED"/>
    <property type="match status" value="1"/>
</dbReference>
<dbReference type="Proteomes" id="UP000006813">
    <property type="component" value="Unassembled WGS sequence"/>
</dbReference>
<dbReference type="PANTHER" id="PTHR31102">
    <property type="match status" value="1"/>
</dbReference>
<evidence type="ECO:0000256" key="1">
    <source>
        <dbReference type="ARBA" id="ARBA00007367"/>
    </source>
</evidence>
<accession>G5BXA8</accession>
<organism evidence="4 5">
    <name type="scientific">Heterocephalus glaber</name>
    <name type="common">Naked mole rat</name>
    <dbReference type="NCBI Taxonomy" id="10181"/>
    <lineage>
        <taxon>Eukaryota</taxon>
        <taxon>Metazoa</taxon>
        <taxon>Chordata</taxon>
        <taxon>Craniata</taxon>
        <taxon>Vertebrata</taxon>
        <taxon>Euteleostomi</taxon>
        <taxon>Mammalia</taxon>
        <taxon>Eutheria</taxon>
        <taxon>Euarchontoglires</taxon>
        <taxon>Glires</taxon>
        <taxon>Rodentia</taxon>
        <taxon>Hystricomorpha</taxon>
        <taxon>Bathyergidae</taxon>
        <taxon>Heterocephalus</taxon>
    </lineage>
</organism>
<evidence type="ECO:0000313" key="4">
    <source>
        <dbReference type="EMBL" id="EHB13919.1"/>
    </source>
</evidence>
<feature type="transmembrane region" description="Helical" evidence="3">
    <location>
        <begin position="156"/>
        <end position="176"/>
    </location>
</feature>
<sequence length="420" mass="45380">MDHKKRGLALILNQEHFTPHQMLPEGGVAAWTGTTWLAAAARTDKLQTKGSGSPGLRSGPPRRRQEQKGAEPVSPEEGRAQPDDARRVLLSSTASSPPSRSPCPLPAAFLPGFPRIVRDVQVYGAYKGTKETVLYTEETIPQRKKRTCFSCPPQGIVNNIMTSGVIYFMILCILWLLSGPEVLPGGNLFRLVIIFYSARLGGTLLKLIRIPTVPPLPPLLGSAADEDRLLPAVLWSVHRRGVHRCCCFPLRHGFPLAVGVSIREAGYGIEKGIPTLLIAASSMDDVVAITGFNTVLNLIFSKGSILNNVLSTLWDVFVGVLVGTVFGLFVQYFPSEDQAVLGPLALETARLTAPHLEPDSKDVMTVAFLAILITAPNGALLISILGPRMLSRRSNPSAVRLHLPGLRATNVIAASQLMSQ</sequence>
<feature type="compositionally biased region" description="Low complexity" evidence="2">
    <location>
        <begin position="50"/>
        <end position="59"/>
    </location>
</feature>
<dbReference type="InParanoid" id="G5BXA8"/>
<dbReference type="EMBL" id="JH172322">
    <property type="protein sequence ID" value="EHB13919.1"/>
    <property type="molecule type" value="Genomic_DNA"/>
</dbReference>
<dbReference type="InterPro" id="IPR051843">
    <property type="entry name" value="CPA1_transporter"/>
</dbReference>
<keyword evidence="3" id="KW-1133">Transmembrane helix</keyword>
<gene>
    <name evidence="4" type="ORF">GW7_21121</name>
</gene>
<feature type="transmembrane region" description="Helical" evidence="3">
    <location>
        <begin position="363"/>
        <end position="385"/>
    </location>
</feature>
<dbReference type="eggNOG" id="KOG3826">
    <property type="taxonomic scope" value="Eukaryota"/>
</dbReference>
<dbReference type="STRING" id="10181.G5BXA8"/>